<proteinExistence type="predicted"/>
<dbReference type="InterPro" id="IPR037923">
    <property type="entry name" value="HTH-like"/>
</dbReference>
<dbReference type="PROSITE" id="PS01124">
    <property type="entry name" value="HTH_ARAC_FAMILY_2"/>
    <property type="match status" value="1"/>
</dbReference>
<dbReference type="EMBL" id="QRTF01000007">
    <property type="protein sequence ID" value="RGQ51995.1"/>
    <property type="molecule type" value="Genomic_DNA"/>
</dbReference>
<dbReference type="AlphaFoldDB" id="A0A412BDG9"/>
<dbReference type="Gene3D" id="1.10.10.60">
    <property type="entry name" value="Homeodomain-like"/>
    <property type="match status" value="2"/>
</dbReference>
<sequence length="269" mass="30670">MGIYFGSNFNREPFQYDSVGNHWQQESVTRAQGYQLYHYLQTEEGCGVVSVKGKEILLSAGQGILLAPFVPHSYHAKREGWTTCFATFSGTLEPQLKGMIGSQDYLLIDAKKGAEIAAVIGQAVGEFENASGNSRQLSLSCYQMLLLLYVEDFSHVNVEMRPAWEKYVQPVVTAIETRYMEKLGAEQLAASVYVSPQYLSRLFIRFFKCSVYEYLTNYRINKAKEFLMVRGRKIQDIAHDVGYTDASHFIVMFKKFTGMPPAEFRQLYM</sequence>
<evidence type="ECO:0000313" key="6">
    <source>
        <dbReference type="Proteomes" id="UP000283738"/>
    </source>
</evidence>
<keyword evidence="1" id="KW-0805">Transcription regulation</keyword>
<keyword evidence="3" id="KW-0804">Transcription</keyword>
<dbReference type="Pfam" id="PF12833">
    <property type="entry name" value="HTH_18"/>
    <property type="match status" value="1"/>
</dbReference>
<dbReference type="PANTHER" id="PTHR43280">
    <property type="entry name" value="ARAC-FAMILY TRANSCRIPTIONAL REGULATOR"/>
    <property type="match status" value="1"/>
</dbReference>
<dbReference type="GO" id="GO:0043565">
    <property type="term" value="F:sequence-specific DNA binding"/>
    <property type="evidence" value="ECO:0007669"/>
    <property type="project" value="InterPro"/>
</dbReference>
<dbReference type="Gene3D" id="2.60.120.280">
    <property type="entry name" value="Regulatory protein AraC"/>
    <property type="match status" value="1"/>
</dbReference>
<accession>A0A412BDG9</accession>
<feature type="domain" description="HTH araC/xylS-type" evidence="4">
    <location>
        <begin position="169"/>
        <end position="267"/>
    </location>
</feature>
<evidence type="ECO:0000259" key="4">
    <source>
        <dbReference type="PROSITE" id="PS01124"/>
    </source>
</evidence>
<dbReference type="PROSITE" id="PS00041">
    <property type="entry name" value="HTH_ARAC_FAMILY_1"/>
    <property type="match status" value="1"/>
</dbReference>
<keyword evidence="2" id="KW-0238">DNA-binding</keyword>
<dbReference type="PANTHER" id="PTHR43280:SF28">
    <property type="entry name" value="HTH-TYPE TRANSCRIPTIONAL ACTIVATOR RHAS"/>
    <property type="match status" value="1"/>
</dbReference>
<comment type="caution">
    <text evidence="5">The sequence shown here is derived from an EMBL/GenBank/DDBJ whole genome shotgun (WGS) entry which is preliminary data.</text>
</comment>
<organism evidence="5 6">
    <name type="scientific">Roseburia inulinivorans</name>
    <dbReference type="NCBI Taxonomy" id="360807"/>
    <lineage>
        <taxon>Bacteria</taxon>
        <taxon>Bacillati</taxon>
        <taxon>Bacillota</taxon>
        <taxon>Clostridia</taxon>
        <taxon>Lachnospirales</taxon>
        <taxon>Lachnospiraceae</taxon>
        <taxon>Roseburia</taxon>
    </lineage>
</organism>
<dbReference type="InterPro" id="IPR018062">
    <property type="entry name" value="HTH_AraC-typ_CS"/>
</dbReference>
<dbReference type="GO" id="GO:0003700">
    <property type="term" value="F:DNA-binding transcription factor activity"/>
    <property type="evidence" value="ECO:0007669"/>
    <property type="project" value="InterPro"/>
</dbReference>
<dbReference type="SUPFAM" id="SSF51215">
    <property type="entry name" value="Regulatory protein AraC"/>
    <property type="match status" value="1"/>
</dbReference>
<dbReference type="SMART" id="SM00342">
    <property type="entry name" value="HTH_ARAC"/>
    <property type="match status" value="1"/>
</dbReference>
<name>A0A412BDG9_9FIRM</name>
<dbReference type="RefSeq" id="WP_118109153.1">
    <property type="nucleotide sequence ID" value="NZ_QRTF01000007.1"/>
</dbReference>
<gene>
    <name evidence="5" type="ORF">DWY96_04825</name>
</gene>
<dbReference type="SUPFAM" id="SSF46689">
    <property type="entry name" value="Homeodomain-like"/>
    <property type="match status" value="2"/>
</dbReference>
<dbReference type="Proteomes" id="UP000283738">
    <property type="component" value="Unassembled WGS sequence"/>
</dbReference>
<dbReference type="InterPro" id="IPR009057">
    <property type="entry name" value="Homeodomain-like_sf"/>
</dbReference>
<dbReference type="Pfam" id="PF02311">
    <property type="entry name" value="AraC_binding"/>
    <property type="match status" value="1"/>
</dbReference>
<protein>
    <submittedName>
        <fullName evidence="5">AraC family transcriptional regulator</fullName>
    </submittedName>
</protein>
<dbReference type="InterPro" id="IPR020449">
    <property type="entry name" value="Tscrpt_reg_AraC-type_HTH"/>
</dbReference>
<reference evidence="5 6" key="1">
    <citation type="submission" date="2018-08" db="EMBL/GenBank/DDBJ databases">
        <title>A genome reference for cultivated species of the human gut microbiota.</title>
        <authorList>
            <person name="Zou Y."/>
            <person name="Xue W."/>
            <person name="Luo G."/>
        </authorList>
    </citation>
    <scope>NUCLEOTIDE SEQUENCE [LARGE SCALE GENOMIC DNA]</scope>
    <source>
        <strain evidence="5 6">AF28-15</strain>
    </source>
</reference>
<dbReference type="PRINTS" id="PR00032">
    <property type="entry name" value="HTHARAC"/>
</dbReference>
<dbReference type="InterPro" id="IPR018060">
    <property type="entry name" value="HTH_AraC"/>
</dbReference>
<evidence type="ECO:0000256" key="2">
    <source>
        <dbReference type="ARBA" id="ARBA00023125"/>
    </source>
</evidence>
<dbReference type="InterPro" id="IPR003313">
    <property type="entry name" value="AraC-bd"/>
</dbReference>
<evidence type="ECO:0000256" key="3">
    <source>
        <dbReference type="ARBA" id="ARBA00023163"/>
    </source>
</evidence>
<evidence type="ECO:0000256" key="1">
    <source>
        <dbReference type="ARBA" id="ARBA00023015"/>
    </source>
</evidence>
<evidence type="ECO:0000313" key="5">
    <source>
        <dbReference type="EMBL" id="RGQ51995.1"/>
    </source>
</evidence>